<protein>
    <recommendedName>
        <fullName evidence="1">Winged helix DNA-binding domain-containing protein</fullName>
    </recommendedName>
</protein>
<dbReference type="SUPFAM" id="SSF46785">
    <property type="entry name" value="Winged helix' DNA-binding domain"/>
    <property type="match status" value="1"/>
</dbReference>
<name>A0ABY6HY61_9ARCH</name>
<evidence type="ECO:0000313" key="2">
    <source>
        <dbReference type="EMBL" id="UYP48475.1"/>
    </source>
</evidence>
<dbReference type="Proteomes" id="UP001208689">
    <property type="component" value="Chromosome"/>
</dbReference>
<reference evidence="2" key="1">
    <citation type="submission" date="2022-09" db="EMBL/GenBank/DDBJ databases">
        <title>Actin cytoskeleton and complex cell architecture in an #Asgard archaeon.</title>
        <authorList>
            <person name="Ponce Toledo R.I."/>
            <person name="Schleper C."/>
            <person name="Rodrigues Oliveira T."/>
            <person name="Wollweber F."/>
            <person name="Xu J."/>
            <person name="Rittmann S."/>
            <person name="Klingl A."/>
            <person name="Pilhofer M."/>
        </authorList>
    </citation>
    <scope>NUCLEOTIDE SEQUENCE</scope>
    <source>
        <strain evidence="2">B-35</strain>
    </source>
</reference>
<sequence>MFLLYNYDRLGFTKMQKLLKTTSGNLDHHLKILKNEGWVNDFIYFSPRPLKMVKITSNGGEKLEIYLREIENILNSVNSFKK</sequence>
<keyword evidence="3" id="KW-1185">Reference proteome</keyword>
<evidence type="ECO:0000313" key="3">
    <source>
        <dbReference type="Proteomes" id="UP001208689"/>
    </source>
</evidence>
<proteinExistence type="predicted"/>
<dbReference type="PANTHER" id="PTHR37318:SF1">
    <property type="entry name" value="BSL7504 PROTEIN"/>
    <property type="match status" value="1"/>
</dbReference>
<dbReference type="InterPro" id="IPR027395">
    <property type="entry name" value="WH_DNA-bd_dom"/>
</dbReference>
<dbReference type="EMBL" id="CP104013">
    <property type="protein sequence ID" value="UYP48475.1"/>
    <property type="molecule type" value="Genomic_DNA"/>
</dbReference>
<dbReference type="Gene3D" id="1.10.10.10">
    <property type="entry name" value="Winged helix-like DNA-binding domain superfamily/Winged helix DNA-binding domain"/>
    <property type="match status" value="1"/>
</dbReference>
<dbReference type="Pfam" id="PF13601">
    <property type="entry name" value="HTH_34"/>
    <property type="match status" value="1"/>
</dbReference>
<feature type="domain" description="Winged helix DNA-binding" evidence="1">
    <location>
        <begin position="1"/>
        <end position="74"/>
    </location>
</feature>
<gene>
    <name evidence="2" type="ORF">NEF87_004760</name>
</gene>
<dbReference type="PANTHER" id="PTHR37318">
    <property type="entry name" value="BSL7504 PROTEIN"/>
    <property type="match status" value="1"/>
</dbReference>
<organism evidence="2 3">
    <name type="scientific">Candidatus Lokiarchaeum ossiferum</name>
    <dbReference type="NCBI Taxonomy" id="2951803"/>
    <lineage>
        <taxon>Archaea</taxon>
        <taxon>Promethearchaeati</taxon>
        <taxon>Promethearchaeota</taxon>
        <taxon>Promethearchaeia</taxon>
        <taxon>Promethearchaeales</taxon>
        <taxon>Promethearchaeaceae</taxon>
        <taxon>Candidatus Lokiarchaeum</taxon>
    </lineage>
</organism>
<dbReference type="InterPro" id="IPR036388">
    <property type="entry name" value="WH-like_DNA-bd_sf"/>
</dbReference>
<evidence type="ECO:0000259" key="1">
    <source>
        <dbReference type="Pfam" id="PF13601"/>
    </source>
</evidence>
<accession>A0ABY6HY61</accession>
<dbReference type="InterPro" id="IPR036390">
    <property type="entry name" value="WH_DNA-bd_sf"/>
</dbReference>